<protein>
    <submittedName>
        <fullName evidence="2">Uncharacterized protein</fullName>
    </submittedName>
</protein>
<reference evidence="2" key="1">
    <citation type="submission" date="2022-01" db="EMBL/GenBank/DDBJ databases">
        <title>Comparative genomics reveals a dynamic genome evolution in the ectomycorrhizal milk-cap (Lactarius) mushrooms.</title>
        <authorList>
            <consortium name="DOE Joint Genome Institute"/>
            <person name="Lebreton A."/>
            <person name="Tang N."/>
            <person name="Kuo A."/>
            <person name="LaButti K."/>
            <person name="Drula E."/>
            <person name="Barry K."/>
            <person name="Clum A."/>
            <person name="Lipzen A."/>
            <person name="Mousain D."/>
            <person name="Ng V."/>
            <person name="Wang R."/>
            <person name="Wang X."/>
            <person name="Dai Y."/>
            <person name="Henrissat B."/>
            <person name="Grigoriev I.V."/>
            <person name="Guerin-Laguette A."/>
            <person name="Yu F."/>
            <person name="Martin F.M."/>
        </authorList>
    </citation>
    <scope>NUCLEOTIDE SEQUENCE</scope>
    <source>
        <strain evidence="2">QP</strain>
    </source>
</reference>
<keyword evidence="1" id="KW-0472">Membrane</keyword>
<name>A0AAD4LH40_9AGAM</name>
<evidence type="ECO:0000256" key="1">
    <source>
        <dbReference type="SAM" id="Phobius"/>
    </source>
</evidence>
<gene>
    <name evidence="2" type="ORF">EDB92DRAFT_910957</name>
</gene>
<sequence length="339" mass="38528">MKYIYEAVEKSVVSRTVNNHATPFASFRSPFRFGYFPTYPRVPSRGYPHPYFDSIIVPCVCVPLRPRPRSSSLSRLECSSSYLSPFFLSFFVLLPAERLFISPLDRTRSFTFTYFSALPGFIFIPPLPNFVSAEERRIYVARANTELSSWASSTILEPELLTKRSTPGIGDVVWAPVLLNIEPHRHPRRPLRCASVTLPRGCGRGHGMLSNCHPHPHARCTSEACRVKLYPAMTILRPARTVCVVLAYRPTCLVQNLGRRINAPRQVTTYTYIFRPFYVSAFAVVMMQCRYYVRMHVTAQALCVQVMPRLASPRVAPCPALDQRTNSTVNINKQSEARD</sequence>
<organism evidence="2 3">
    <name type="scientific">Lactarius akahatsu</name>
    <dbReference type="NCBI Taxonomy" id="416441"/>
    <lineage>
        <taxon>Eukaryota</taxon>
        <taxon>Fungi</taxon>
        <taxon>Dikarya</taxon>
        <taxon>Basidiomycota</taxon>
        <taxon>Agaricomycotina</taxon>
        <taxon>Agaricomycetes</taxon>
        <taxon>Russulales</taxon>
        <taxon>Russulaceae</taxon>
        <taxon>Lactarius</taxon>
    </lineage>
</organism>
<dbReference type="Proteomes" id="UP001201163">
    <property type="component" value="Unassembled WGS sequence"/>
</dbReference>
<dbReference type="AlphaFoldDB" id="A0AAD4LH40"/>
<keyword evidence="1" id="KW-0812">Transmembrane</keyword>
<dbReference type="EMBL" id="JAKELL010000039">
    <property type="protein sequence ID" value="KAH8989141.1"/>
    <property type="molecule type" value="Genomic_DNA"/>
</dbReference>
<comment type="caution">
    <text evidence="2">The sequence shown here is derived from an EMBL/GenBank/DDBJ whole genome shotgun (WGS) entry which is preliminary data.</text>
</comment>
<accession>A0AAD4LH40</accession>
<feature type="transmembrane region" description="Helical" evidence="1">
    <location>
        <begin position="82"/>
        <end position="100"/>
    </location>
</feature>
<keyword evidence="3" id="KW-1185">Reference proteome</keyword>
<proteinExistence type="predicted"/>
<keyword evidence="1" id="KW-1133">Transmembrane helix</keyword>
<feature type="transmembrane region" description="Helical" evidence="1">
    <location>
        <begin position="112"/>
        <end position="131"/>
    </location>
</feature>
<evidence type="ECO:0000313" key="2">
    <source>
        <dbReference type="EMBL" id="KAH8989141.1"/>
    </source>
</evidence>
<evidence type="ECO:0000313" key="3">
    <source>
        <dbReference type="Proteomes" id="UP001201163"/>
    </source>
</evidence>